<accession>I3T3P5</accession>
<sequence>MRYIKSQQRSNEDVVEQVILDMSGVTSIDTTAIEGLLELNKMLEKNGIEMFLVNPRLEVMEKLIISRFVDKLGKESFYLTLDDAVKASQYSLKKNDNGDIVHETSHA</sequence>
<dbReference type="EMBL" id="BT147343">
    <property type="protein sequence ID" value="AFK47137.1"/>
    <property type="molecule type" value="mRNA"/>
</dbReference>
<evidence type="ECO:0000313" key="2">
    <source>
        <dbReference type="EMBL" id="AFK47137.1"/>
    </source>
</evidence>
<dbReference type="Gene3D" id="3.30.750.24">
    <property type="entry name" value="STAS domain"/>
    <property type="match status" value="1"/>
</dbReference>
<dbReference type="InterPro" id="IPR002645">
    <property type="entry name" value="STAS_dom"/>
</dbReference>
<organism evidence="2">
    <name type="scientific">Lotus japonicus</name>
    <name type="common">Lotus corniculatus var. japonicus</name>
    <dbReference type="NCBI Taxonomy" id="34305"/>
    <lineage>
        <taxon>Eukaryota</taxon>
        <taxon>Viridiplantae</taxon>
        <taxon>Streptophyta</taxon>
        <taxon>Embryophyta</taxon>
        <taxon>Tracheophyta</taxon>
        <taxon>Spermatophyta</taxon>
        <taxon>Magnoliopsida</taxon>
        <taxon>eudicotyledons</taxon>
        <taxon>Gunneridae</taxon>
        <taxon>Pentapetalae</taxon>
        <taxon>rosids</taxon>
        <taxon>fabids</taxon>
        <taxon>Fabales</taxon>
        <taxon>Fabaceae</taxon>
        <taxon>Papilionoideae</taxon>
        <taxon>50 kb inversion clade</taxon>
        <taxon>NPAAA clade</taxon>
        <taxon>Hologalegina</taxon>
        <taxon>robinioid clade</taxon>
        <taxon>Loteae</taxon>
        <taxon>Lotus</taxon>
    </lineage>
</organism>
<protein>
    <recommendedName>
        <fullName evidence="1">STAS domain-containing protein</fullName>
    </recommendedName>
</protein>
<proteinExistence type="evidence at transcript level"/>
<dbReference type="GO" id="GO:0055085">
    <property type="term" value="P:transmembrane transport"/>
    <property type="evidence" value="ECO:0007669"/>
    <property type="project" value="InterPro"/>
</dbReference>
<dbReference type="InterPro" id="IPR001902">
    <property type="entry name" value="SLC26A/SulP_fam"/>
</dbReference>
<dbReference type="InterPro" id="IPR036513">
    <property type="entry name" value="STAS_dom_sf"/>
</dbReference>
<reference evidence="2" key="1">
    <citation type="submission" date="2012-05" db="EMBL/GenBank/DDBJ databases">
        <authorList>
            <person name="Krishnakumar V."/>
            <person name="Cheung F."/>
            <person name="Xiao Y."/>
            <person name="Chan A."/>
            <person name="Moskal W.A."/>
            <person name="Town C.D."/>
        </authorList>
    </citation>
    <scope>NUCLEOTIDE SEQUENCE</scope>
</reference>
<name>I3T3P5_LOTJA</name>
<dbReference type="AlphaFoldDB" id="I3T3P5"/>
<feature type="domain" description="STAS" evidence="1">
    <location>
        <begin position="1"/>
        <end position="88"/>
    </location>
</feature>
<dbReference type="GO" id="GO:0016020">
    <property type="term" value="C:membrane"/>
    <property type="evidence" value="ECO:0007669"/>
    <property type="project" value="InterPro"/>
</dbReference>
<dbReference type="Pfam" id="PF01740">
    <property type="entry name" value="STAS"/>
    <property type="match status" value="1"/>
</dbReference>
<dbReference type="SUPFAM" id="SSF52091">
    <property type="entry name" value="SpoIIaa-like"/>
    <property type="match status" value="1"/>
</dbReference>
<dbReference type="PROSITE" id="PS50801">
    <property type="entry name" value="STAS"/>
    <property type="match status" value="1"/>
</dbReference>
<evidence type="ECO:0000259" key="1">
    <source>
        <dbReference type="PROSITE" id="PS50801"/>
    </source>
</evidence>
<dbReference type="CDD" id="cd07042">
    <property type="entry name" value="STAS_SulP_like_sulfate_transporter"/>
    <property type="match status" value="1"/>
</dbReference>
<dbReference type="PANTHER" id="PTHR11814">
    <property type="entry name" value="SULFATE TRANSPORTER"/>
    <property type="match status" value="1"/>
</dbReference>